<evidence type="ECO:0000259" key="9">
    <source>
        <dbReference type="Pfam" id="PF13847"/>
    </source>
</evidence>
<dbReference type="InterPro" id="IPR029063">
    <property type="entry name" value="SAM-dependent_MTases_sf"/>
</dbReference>
<proteinExistence type="inferred from homology"/>
<feature type="domain" description="Methyltransferase" evidence="9">
    <location>
        <begin position="71"/>
        <end position="219"/>
    </location>
</feature>
<evidence type="ECO:0000256" key="3">
    <source>
        <dbReference type="ARBA" id="ARBA00034487"/>
    </source>
</evidence>
<dbReference type="InterPro" id="IPR025714">
    <property type="entry name" value="Methyltranfer_dom"/>
</dbReference>
<accession>A0ABT7QUT8</accession>
<dbReference type="Proteomes" id="UP001169069">
    <property type="component" value="Unassembled WGS sequence"/>
</dbReference>
<name>A0ABT7QUT8_9BACT</name>
<dbReference type="CDD" id="cd02440">
    <property type="entry name" value="AdoMet_MTases"/>
    <property type="match status" value="1"/>
</dbReference>
<gene>
    <name evidence="10" type="ORF">PGH07_00220</name>
</gene>
<evidence type="ECO:0000256" key="8">
    <source>
        <dbReference type="ARBA" id="ARBA00048428"/>
    </source>
</evidence>
<evidence type="ECO:0000256" key="4">
    <source>
        <dbReference type="ARBA" id="ARBA00034521"/>
    </source>
</evidence>
<dbReference type="EMBL" id="JAQIBD010000001">
    <property type="protein sequence ID" value="MDM5270596.1"/>
    <property type="molecule type" value="Genomic_DNA"/>
</dbReference>
<comment type="caution">
    <text evidence="10">The sequence shown here is derived from an EMBL/GenBank/DDBJ whole genome shotgun (WGS) entry which is preliminary data.</text>
</comment>
<dbReference type="PANTHER" id="PTHR43675">
    <property type="entry name" value="ARSENITE METHYLTRANSFERASE"/>
    <property type="match status" value="1"/>
</dbReference>
<comment type="catalytic activity">
    <reaction evidence="6">
        <text>arsenic triglutathione + [thioredoxin]-dithiol + S-adenosyl-L-methionine + 2 H2O = methylarsonous acid + [thioredoxin]-disulfide + 3 glutathione + S-adenosyl-L-homocysteine + H(+)</text>
        <dbReference type="Rhea" id="RHEA:69460"/>
        <dbReference type="Rhea" id="RHEA-COMP:10698"/>
        <dbReference type="Rhea" id="RHEA-COMP:10700"/>
        <dbReference type="ChEBI" id="CHEBI:15377"/>
        <dbReference type="ChEBI" id="CHEBI:15378"/>
        <dbReference type="ChEBI" id="CHEBI:17826"/>
        <dbReference type="ChEBI" id="CHEBI:29950"/>
        <dbReference type="ChEBI" id="CHEBI:50058"/>
        <dbReference type="ChEBI" id="CHEBI:57856"/>
        <dbReference type="ChEBI" id="CHEBI:57925"/>
        <dbReference type="ChEBI" id="CHEBI:59789"/>
        <dbReference type="ChEBI" id="CHEBI:183640"/>
        <dbReference type="EC" id="2.1.1.137"/>
    </reaction>
</comment>
<evidence type="ECO:0000256" key="7">
    <source>
        <dbReference type="ARBA" id="ARBA00047943"/>
    </source>
</evidence>
<dbReference type="GO" id="GO:0032259">
    <property type="term" value="P:methylation"/>
    <property type="evidence" value="ECO:0007669"/>
    <property type="project" value="UniProtKB-KW"/>
</dbReference>
<dbReference type="InterPro" id="IPR026669">
    <property type="entry name" value="Arsenite_MeTrfase-like"/>
</dbReference>
<comment type="similarity">
    <text evidence="3">Belongs to the methyltransferase superfamily. Arsenite methyltransferase family.</text>
</comment>
<dbReference type="Gene3D" id="3.40.50.150">
    <property type="entry name" value="Vaccinia Virus protein VP39"/>
    <property type="match status" value="1"/>
</dbReference>
<dbReference type="Pfam" id="PF13847">
    <property type="entry name" value="Methyltransf_31"/>
    <property type="match status" value="1"/>
</dbReference>
<sequence>MAATECATQSVIDLYTELALNPEKDFGWEKGFDNAKAHGYKDKWLDAIPLDIWDYCAAVGNPFSLGDFPEGSTVLDLGCGAGIDVCVAALHVGKRGKVIGVDLTPMMVQTARRHASEAGFDNIEVIEGNLEALPVKTESIDIVISNGAINLTTSKPKVFAEIFRVLKPQGKLYFADMIDISEGTCKTSCCSQSSTGDWANCVEGTLKKEELIEIMNEAGFVDVKCKGTNHYMTSPTTIGATFSATKGE</sequence>
<keyword evidence="11" id="KW-1185">Reference proteome</keyword>
<dbReference type="SUPFAM" id="SSF53335">
    <property type="entry name" value="S-adenosyl-L-methionine-dependent methyltransferases"/>
    <property type="match status" value="1"/>
</dbReference>
<dbReference type="EC" id="2.1.1.137" evidence="4"/>
<comment type="catalytic activity">
    <reaction evidence="7">
        <text>arsenic triglutathione + 2 [thioredoxin]-dithiol + 2 S-adenosyl-L-methionine + H2O = dimethylarsinous acid + 2 [thioredoxin]-disulfide + 3 glutathione + 2 S-adenosyl-L-homocysteine + 2 H(+)</text>
        <dbReference type="Rhea" id="RHEA:69464"/>
        <dbReference type="Rhea" id="RHEA-COMP:10698"/>
        <dbReference type="Rhea" id="RHEA-COMP:10700"/>
        <dbReference type="ChEBI" id="CHEBI:15377"/>
        <dbReference type="ChEBI" id="CHEBI:15378"/>
        <dbReference type="ChEBI" id="CHEBI:23808"/>
        <dbReference type="ChEBI" id="CHEBI:29950"/>
        <dbReference type="ChEBI" id="CHEBI:50058"/>
        <dbReference type="ChEBI" id="CHEBI:57856"/>
        <dbReference type="ChEBI" id="CHEBI:57925"/>
        <dbReference type="ChEBI" id="CHEBI:59789"/>
        <dbReference type="ChEBI" id="CHEBI:183640"/>
        <dbReference type="EC" id="2.1.1.137"/>
    </reaction>
</comment>
<keyword evidence="10" id="KW-0489">Methyltransferase</keyword>
<dbReference type="GO" id="GO:0008168">
    <property type="term" value="F:methyltransferase activity"/>
    <property type="evidence" value="ECO:0007669"/>
    <property type="project" value="UniProtKB-KW"/>
</dbReference>
<evidence type="ECO:0000256" key="5">
    <source>
        <dbReference type="ARBA" id="ARBA00034545"/>
    </source>
</evidence>
<evidence type="ECO:0000256" key="2">
    <source>
        <dbReference type="ARBA" id="ARBA00022691"/>
    </source>
</evidence>
<dbReference type="PANTHER" id="PTHR43675:SF8">
    <property type="entry name" value="ARSENITE METHYLTRANSFERASE"/>
    <property type="match status" value="1"/>
</dbReference>
<keyword evidence="1" id="KW-0808">Transferase</keyword>
<keyword evidence="2" id="KW-0949">S-adenosyl-L-methionine</keyword>
<protein>
    <recommendedName>
        <fullName evidence="5">Arsenite methyltransferase</fullName>
        <ecNumber evidence="4">2.1.1.137</ecNumber>
    </recommendedName>
</protein>
<evidence type="ECO:0000256" key="6">
    <source>
        <dbReference type="ARBA" id="ARBA00047941"/>
    </source>
</evidence>
<evidence type="ECO:0000313" key="11">
    <source>
        <dbReference type="Proteomes" id="UP001169069"/>
    </source>
</evidence>
<organism evidence="10 11">
    <name type="scientific">Sulfurovum zhangzhouensis</name>
    <dbReference type="NCBI Taxonomy" id="3019067"/>
    <lineage>
        <taxon>Bacteria</taxon>
        <taxon>Pseudomonadati</taxon>
        <taxon>Campylobacterota</taxon>
        <taxon>Epsilonproteobacteria</taxon>
        <taxon>Campylobacterales</taxon>
        <taxon>Sulfurovaceae</taxon>
        <taxon>Sulfurovum</taxon>
    </lineage>
</organism>
<dbReference type="RefSeq" id="WP_289411874.1">
    <property type="nucleotide sequence ID" value="NZ_JAQIBD010000001.1"/>
</dbReference>
<reference evidence="10" key="1">
    <citation type="submission" date="2023-01" db="EMBL/GenBank/DDBJ databases">
        <title>Sulfurovum sp. zt1-1 genome assembly.</title>
        <authorList>
            <person name="Wang J."/>
        </authorList>
    </citation>
    <scope>NUCLEOTIDE SEQUENCE</scope>
    <source>
        <strain evidence="10">Zt1-1</strain>
    </source>
</reference>
<comment type="catalytic activity">
    <reaction evidence="8">
        <text>arsenic triglutathione + 3 [thioredoxin]-dithiol + 3 S-adenosyl-L-methionine = trimethylarsine + 3 [thioredoxin]-disulfide + 3 glutathione + 3 S-adenosyl-L-homocysteine + 3 H(+)</text>
        <dbReference type="Rhea" id="RHEA:69432"/>
        <dbReference type="Rhea" id="RHEA-COMP:10698"/>
        <dbReference type="Rhea" id="RHEA-COMP:10700"/>
        <dbReference type="ChEBI" id="CHEBI:15378"/>
        <dbReference type="ChEBI" id="CHEBI:27130"/>
        <dbReference type="ChEBI" id="CHEBI:29950"/>
        <dbReference type="ChEBI" id="CHEBI:50058"/>
        <dbReference type="ChEBI" id="CHEBI:57856"/>
        <dbReference type="ChEBI" id="CHEBI:57925"/>
        <dbReference type="ChEBI" id="CHEBI:59789"/>
        <dbReference type="ChEBI" id="CHEBI:183640"/>
        <dbReference type="EC" id="2.1.1.137"/>
    </reaction>
</comment>
<evidence type="ECO:0000256" key="1">
    <source>
        <dbReference type="ARBA" id="ARBA00022679"/>
    </source>
</evidence>
<evidence type="ECO:0000313" key="10">
    <source>
        <dbReference type="EMBL" id="MDM5270596.1"/>
    </source>
</evidence>